<keyword evidence="15" id="KW-0539">Nucleus</keyword>
<dbReference type="PROSITE" id="PS01358">
    <property type="entry name" value="ZF_RANBP2_1"/>
    <property type="match status" value="4"/>
</dbReference>
<dbReference type="GO" id="GO:0008139">
    <property type="term" value="F:nuclear localization sequence binding"/>
    <property type="evidence" value="ECO:0007669"/>
    <property type="project" value="TreeGrafter"/>
</dbReference>
<evidence type="ECO:0000256" key="13">
    <source>
        <dbReference type="ARBA" id="ARBA00023132"/>
    </source>
</evidence>
<evidence type="ECO:0000256" key="10">
    <source>
        <dbReference type="ARBA" id="ARBA00022927"/>
    </source>
</evidence>
<dbReference type="FunFam" id="4.10.1060.10:FF:000001">
    <property type="entry name" value="Nuclear pore complex protein Nup153"/>
    <property type="match status" value="1"/>
</dbReference>
<feature type="compositionally biased region" description="Basic residues" evidence="21">
    <location>
        <begin position="1561"/>
        <end position="1574"/>
    </location>
</feature>
<dbReference type="GO" id="GO:0005643">
    <property type="term" value="C:nuclear pore"/>
    <property type="evidence" value="ECO:0007669"/>
    <property type="project" value="UniProtKB-SubCell"/>
</dbReference>
<dbReference type="InterPro" id="IPR026054">
    <property type="entry name" value="Nucleoporin"/>
</dbReference>
<dbReference type="SUPFAM" id="SSF90209">
    <property type="entry name" value="Ran binding protein zinc finger-like"/>
    <property type="match status" value="3"/>
</dbReference>
<dbReference type="PANTHER" id="PTHR23193:SF23">
    <property type="entry name" value="NUCLEAR PORE COMPLEX PROTEIN NUP153"/>
    <property type="match status" value="1"/>
</dbReference>
<dbReference type="InterPro" id="IPR036443">
    <property type="entry name" value="Znf_RanBP2_sf"/>
</dbReference>
<accession>A0A8X6PB10</accession>
<keyword evidence="11" id="KW-0811">Translocation</keyword>
<comment type="caution">
    <text evidence="23">The sequence shown here is derived from an EMBL/GenBank/DDBJ whole genome shotgun (WGS) entry which is preliminary data.</text>
</comment>
<gene>
    <name evidence="23" type="primary">nup153</name>
    <name evidence="23" type="ORF">NPIL_347411</name>
</gene>
<dbReference type="GO" id="GO:0003677">
    <property type="term" value="F:DNA binding"/>
    <property type="evidence" value="ECO:0007669"/>
    <property type="project" value="UniProtKB-KW"/>
</dbReference>
<evidence type="ECO:0000256" key="9">
    <source>
        <dbReference type="ARBA" id="ARBA00022833"/>
    </source>
</evidence>
<feature type="compositionally biased region" description="Polar residues" evidence="21">
    <location>
        <begin position="927"/>
        <end position="937"/>
    </location>
</feature>
<feature type="domain" description="RanBP2-type" evidence="22">
    <location>
        <begin position="617"/>
        <end position="646"/>
    </location>
</feature>
<dbReference type="GO" id="GO:0017056">
    <property type="term" value="F:structural constituent of nuclear pore"/>
    <property type="evidence" value="ECO:0007669"/>
    <property type="project" value="TreeGrafter"/>
</dbReference>
<organism evidence="23 24">
    <name type="scientific">Nephila pilipes</name>
    <name type="common">Giant wood spider</name>
    <name type="synonym">Nephila maculata</name>
    <dbReference type="NCBI Taxonomy" id="299642"/>
    <lineage>
        <taxon>Eukaryota</taxon>
        <taxon>Metazoa</taxon>
        <taxon>Ecdysozoa</taxon>
        <taxon>Arthropoda</taxon>
        <taxon>Chelicerata</taxon>
        <taxon>Arachnida</taxon>
        <taxon>Araneae</taxon>
        <taxon>Araneomorphae</taxon>
        <taxon>Entelegynae</taxon>
        <taxon>Araneoidea</taxon>
        <taxon>Nephilidae</taxon>
        <taxon>Nephila</taxon>
    </lineage>
</organism>
<keyword evidence="8" id="KW-0509">mRNA transport</keyword>
<proteinExistence type="inferred from homology"/>
<dbReference type="GO" id="GO:0051028">
    <property type="term" value="P:mRNA transport"/>
    <property type="evidence" value="ECO:0007669"/>
    <property type="project" value="UniProtKB-KW"/>
</dbReference>
<feature type="region of interest" description="Disordered" evidence="21">
    <location>
        <begin position="138"/>
        <end position="159"/>
    </location>
</feature>
<evidence type="ECO:0000256" key="17">
    <source>
        <dbReference type="ARBA" id="ARBA00068609"/>
    </source>
</evidence>
<feature type="compositionally biased region" description="Basic residues" evidence="21">
    <location>
        <begin position="1"/>
        <end position="15"/>
    </location>
</feature>
<feature type="region of interest" description="Disordered" evidence="21">
    <location>
        <begin position="915"/>
        <end position="964"/>
    </location>
</feature>
<keyword evidence="10" id="KW-0653">Protein transport</keyword>
<feature type="region of interest" description="Disordered" evidence="21">
    <location>
        <begin position="1551"/>
        <end position="1574"/>
    </location>
</feature>
<keyword evidence="4" id="KW-0813">Transport</keyword>
<keyword evidence="24" id="KW-1185">Reference proteome</keyword>
<dbReference type="Gene3D" id="4.10.1060.10">
    <property type="entry name" value="Zinc finger, RanBP2-type"/>
    <property type="match status" value="4"/>
</dbReference>
<dbReference type="PANTHER" id="PTHR23193">
    <property type="entry name" value="NUCLEAR PORE COMPLEX PROTEIN NUP"/>
    <property type="match status" value="1"/>
</dbReference>
<evidence type="ECO:0000256" key="19">
    <source>
        <dbReference type="ARBA" id="ARBA00079437"/>
    </source>
</evidence>
<feature type="region of interest" description="Disordered" evidence="21">
    <location>
        <begin position="431"/>
        <end position="452"/>
    </location>
</feature>
<dbReference type="GO" id="GO:0031965">
    <property type="term" value="C:nuclear membrane"/>
    <property type="evidence" value="ECO:0007669"/>
    <property type="project" value="UniProtKB-SubCell"/>
</dbReference>
<feature type="compositionally biased region" description="Polar residues" evidence="21">
    <location>
        <begin position="94"/>
        <end position="124"/>
    </location>
</feature>
<sequence length="1574" mass="165759">MDRRALRNKKNKTRNARPYDRANQSILGKVASKVKDLLNPSWIFSQWMSTPQEQPTPTCPPDDESEEEDTPPQPTTTRGSKRPRLRLQERASPSILSEGTQTWLDTPSSSNLFHQPPHLSSTVTQNTLIENKESTVVMNGDDHSENSEGSASTSGCSSLVSSHKERSNCLGPSNLILSESALANLRGKNSIGLKNIRDVSSQKGLSPNMSTSRLSLWSGSGGFSPSTKCYQRSPSVANSNQPGFSVSAFVGPSKVNAQLERKISSPFYQGRTAFGGASSARKMPVSTAPYQVERPPRNQIKVRSNQPEDSLEGMSSAAKRILLTLEKMSSPVADAKKIPNTSRSPVDLSLYLMPPKHRSNVVTTPSGTKKGPPIANISTISKLTTLKSCGMRIHEKPTMESLPVPSEERNRAHLDSFLLKNLSVLKESVEKHGGGKMKNKLHQQHQSSAGSSSLEKLEAVSLPNVPLPITTLPTFSFAIKSDKSNDYVNKIGNNFVFADPIEVLPKATLVPVQSNTAISNLDPNTHKSNSFEKQTFTFSSPIEHELPSLPVDLFNANSSPTWECFSCLVRNPLSESKCLACEAAKNLPIDRAEPTLPASSTSSIKVASGFSSNFTNPPSTWECSSCWVRNPVKELKCQACETPKQTTSLPVSTISSTIITSELNNVSNPSSTWECSTCWVRNPVKDSKCLACETPRPGAKEDLTSTSKSSNVAFGVTSSGTSSFFSSVSSSSSSGFKIPDFSNNSSNKTVSFGGFKLPSQPSTSELNNSTKAKSSHDVFLSKLSEITNTPISTSKNSDLSVTESEAVPISISKSKTSDSIIINGPSSVSLEIKKPSVTESFSFSVSKGKTNSTFSFKSNVTPQSSSVTSAFDGKPLSFGTPSSNWECDACLVRNPADKQKCSACETLKPSKRNASVYFEPERGASVSEKQPSQPKDSSVSEEKKTTSPFGVNVSTSSSPSSFTLPTSPISGSVFSTASVKTTTETTPLIKSVLTPSTSSSTTTAPTFSFGSTAPIIELAPNSSQPNVSISSGQASSPLSVTKSQDVTPVSSVATFSIPTTSSTFAFGSSPATTTQSNPSSGFSFFASTATTAAPTTTPSLFVFGASSNTSQASKSGVDFEPVSSASVSEKQPSQSKDTSVCEEKKTASPFGVNVSTSSLPSSFTLSTSTPLFKTSDSIDVVKTTTETSLIKSVLTPSTSSSTTTAPTFSFGSTSAPFAGLTPNSASQSNVPFSSGQAPSLLNVTKSQDVKPVSSVAPFSIPTTSSTFTFGGSSTTAAQSNPSSGFSFFASTAANAVPSTTPSLFVFGASSNTSQTSKPGGFTFKGINEEKPNPPSSNSLNFNVPATTTTTSSIFKFNASVPASSGGFVFGAVKTEPGTVNAPSTNFAFGSGTTPATNSTFSGFQMNSSATPAFQFGTQSTADTTPAPTPGFGTGFAFGKSETNNQIPTTQAPTTGFGINTMQPMFGGASAPSFGKADKPVFNFGMPQSSTTPVFQFVEKKQATAPQFSFGTPQDAPAPAPGTFSPQFNFSTPASFNFGAASTQAGPFQFAASGDAQSTAPRKIRKAVRRVPRKE</sequence>
<comment type="cofactor">
    <cofactor evidence="1">
        <name>Zn(2+)</name>
        <dbReference type="ChEBI" id="CHEBI:29105"/>
    </cofactor>
</comment>
<evidence type="ECO:0000256" key="12">
    <source>
        <dbReference type="ARBA" id="ARBA00023125"/>
    </source>
</evidence>
<keyword evidence="14" id="KW-0472">Membrane</keyword>
<feature type="region of interest" description="Disordered" evidence="21">
    <location>
        <begin position="288"/>
        <end position="313"/>
    </location>
</feature>
<dbReference type="InterPro" id="IPR001876">
    <property type="entry name" value="Znf_RanBP2"/>
</dbReference>
<dbReference type="EMBL" id="BMAW01017761">
    <property type="protein sequence ID" value="GFT55468.1"/>
    <property type="molecule type" value="Genomic_DNA"/>
</dbReference>
<keyword evidence="9" id="KW-0862">Zinc</keyword>
<evidence type="ECO:0000256" key="5">
    <source>
        <dbReference type="ARBA" id="ARBA00022723"/>
    </source>
</evidence>
<evidence type="ECO:0000256" key="2">
    <source>
        <dbReference type="ARBA" id="ARBA00004126"/>
    </source>
</evidence>
<dbReference type="Pfam" id="PF00641">
    <property type="entry name" value="Zn_ribbon_RanBP"/>
    <property type="match status" value="4"/>
</dbReference>
<keyword evidence="13" id="KW-0906">Nuclear pore complex</keyword>
<keyword evidence="5" id="KW-0479">Metal-binding</keyword>
<feature type="region of interest" description="Disordered" evidence="21">
    <location>
        <begin position="47"/>
        <end position="124"/>
    </location>
</feature>
<dbReference type="SMART" id="SM00547">
    <property type="entry name" value="ZnF_RBZ"/>
    <property type="match status" value="4"/>
</dbReference>
<evidence type="ECO:0000259" key="22">
    <source>
        <dbReference type="PROSITE" id="PS50199"/>
    </source>
</evidence>
<evidence type="ECO:0000256" key="8">
    <source>
        <dbReference type="ARBA" id="ARBA00022816"/>
    </source>
</evidence>
<feature type="domain" description="RanBP2-type" evidence="22">
    <location>
        <begin position="669"/>
        <end position="698"/>
    </location>
</feature>
<evidence type="ECO:0000256" key="21">
    <source>
        <dbReference type="SAM" id="MobiDB-lite"/>
    </source>
</evidence>
<evidence type="ECO:0000256" key="20">
    <source>
        <dbReference type="PROSITE-ProRule" id="PRU00322"/>
    </source>
</evidence>
<dbReference type="GO" id="GO:0006405">
    <property type="term" value="P:RNA export from nucleus"/>
    <property type="evidence" value="ECO:0007669"/>
    <property type="project" value="TreeGrafter"/>
</dbReference>
<evidence type="ECO:0000256" key="3">
    <source>
        <dbReference type="ARBA" id="ARBA00004567"/>
    </source>
</evidence>
<feature type="compositionally biased region" description="Polar residues" evidence="21">
    <location>
        <begin position="1123"/>
        <end position="1138"/>
    </location>
</feature>
<dbReference type="PROSITE" id="PS50199">
    <property type="entry name" value="ZF_RANBP2_2"/>
    <property type="match status" value="4"/>
</dbReference>
<feature type="compositionally biased region" description="Low complexity" evidence="21">
    <location>
        <begin position="954"/>
        <end position="964"/>
    </location>
</feature>
<evidence type="ECO:0000313" key="24">
    <source>
        <dbReference type="Proteomes" id="UP000887013"/>
    </source>
</evidence>
<dbReference type="GO" id="GO:0006606">
    <property type="term" value="P:protein import into nucleus"/>
    <property type="evidence" value="ECO:0007669"/>
    <property type="project" value="TreeGrafter"/>
</dbReference>
<feature type="region of interest" description="Disordered" evidence="21">
    <location>
        <begin position="1123"/>
        <end position="1144"/>
    </location>
</feature>
<evidence type="ECO:0000256" key="18">
    <source>
        <dbReference type="ARBA" id="ARBA00078197"/>
    </source>
</evidence>
<feature type="domain" description="RanBP2-type" evidence="22">
    <location>
        <begin position="557"/>
        <end position="587"/>
    </location>
</feature>
<feature type="compositionally biased region" description="Low complexity" evidence="21">
    <location>
        <begin position="147"/>
        <end position="159"/>
    </location>
</feature>
<feature type="region of interest" description="Disordered" evidence="21">
    <location>
        <begin position="1"/>
        <end position="24"/>
    </location>
</feature>
<keyword evidence="12" id="KW-0238">DNA-binding</keyword>
<feature type="domain" description="RanBP2-type" evidence="22">
    <location>
        <begin position="881"/>
        <end position="910"/>
    </location>
</feature>
<name>A0A8X6PB10_NEPPI</name>
<comment type="similarity">
    <text evidence="16">Belongs to the NUP153 family.</text>
</comment>
<reference evidence="23" key="1">
    <citation type="submission" date="2020-08" db="EMBL/GenBank/DDBJ databases">
        <title>Multicomponent nature underlies the extraordinary mechanical properties of spider dragline silk.</title>
        <authorList>
            <person name="Kono N."/>
            <person name="Nakamura H."/>
            <person name="Mori M."/>
            <person name="Yoshida Y."/>
            <person name="Ohtoshi R."/>
            <person name="Malay A.D."/>
            <person name="Moran D.A.P."/>
            <person name="Tomita M."/>
            <person name="Numata K."/>
            <person name="Arakawa K."/>
        </authorList>
    </citation>
    <scope>NUCLEOTIDE SEQUENCE</scope>
</reference>
<dbReference type="OrthoDB" id="6437724at2759"/>
<feature type="compositionally biased region" description="Acidic residues" evidence="21">
    <location>
        <begin position="61"/>
        <end position="70"/>
    </location>
</feature>
<feature type="compositionally biased region" description="Basic residues" evidence="21">
    <location>
        <begin position="434"/>
        <end position="443"/>
    </location>
</feature>
<evidence type="ECO:0000256" key="6">
    <source>
        <dbReference type="ARBA" id="ARBA00022737"/>
    </source>
</evidence>
<dbReference type="GO" id="GO:0008270">
    <property type="term" value="F:zinc ion binding"/>
    <property type="evidence" value="ECO:0007669"/>
    <property type="project" value="UniProtKB-KW"/>
</dbReference>
<evidence type="ECO:0000256" key="16">
    <source>
        <dbReference type="ARBA" id="ARBA00060842"/>
    </source>
</evidence>
<keyword evidence="6" id="KW-0677">Repeat</keyword>
<comment type="subcellular location">
    <subcellularLocation>
        <location evidence="2">Nucleus membrane</location>
    </subcellularLocation>
    <subcellularLocation>
        <location evidence="3">Nucleus</location>
        <location evidence="3">Nuclear pore complex</location>
    </subcellularLocation>
</comment>
<evidence type="ECO:0000256" key="15">
    <source>
        <dbReference type="ARBA" id="ARBA00023242"/>
    </source>
</evidence>
<protein>
    <recommendedName>
        <fullName evidence="17">Nuclear pore complex protein Nup153</fullName>
    </recommendedName>
    <alternativeName>
        <fullName evidence="19">153 kDa nucleoporin</fullName>
    </alternativeName>
    <alternativeName>
        <fullName evidence="18">Nucleoporin Nup153</fullName>
    </alternativeName>
</protein>
<feature type="region of interest" description="Disordered" evidence="21">
    <location>
        <begin position="1506"/>
        <end position="1526"/>
    </location>
</feature>
<evidence type="ECO:0000256" key="7">
    <source>
        <dbReference type="ARBA" id="ARBA00022771"/>
    </source>
</evidence>
<keyword evidence="7 20" id="KW-0863">Zinc-finger</keyword>
<feature type="region of interest" description="Disordered" evidence="21">
    <location>
        <begin position="1023"/>
        <end position="1043"/>
    </location>
</feature>
<evidence type="ECO:0000256" key="1">
    <source>
        <dbReference type="ARBA" id="ARBA00001947"/>
    </source>
</evidence>
<evidence type="ECO:0000256" key="11">
    <source>
        <dbReference type="ARBA" id="ARBA00023010"/>
    </source>
</evidence>
<evidence type="ECO:0000256" key="4">
    <source>
        <dbReference type="ARBA" id="ARBA00022448"/>
    </source>
</evidence>
<dbReference type="Proteomes" id="UP000887013">
    <property type="component" value="Unassembled WGS sequence"/>
</dbReference>
<evidence type="ECO:0000256" key="14">
    <source>
        <dbReference type="ARBA" id="ARBA00023136"/>
    </source>
</evidence>
<evidence type="ECO:0000313" key="23">
    <source>
        <dbReference type="EMBL" id="GFT55468.1"/>
    </source>
</evidence>